<dbReference type="FunFam" id="3.15.10.30:FF:000001">
    <property type="entry name" value="Takeout-like protein 1"/>
    <property type="match status" value="1"/>
</dbReference>
<evidence type="ECO:0000313" key="5">
    <source>
        <dbReference type="EMBL" id="KAJ3651259.1"/>
    </source>
</evidence>
<evidence type="ECO:0000313" key="6">
    <source>
        <dbReference type="Proteomes" id="UP001168821"/>
    </source>
</evidence>
<dbReference type="Proteomes" id="UP001168821">
    <property type="component" value="Unassembled WGS sequence"/>
</dbReference>
<dbReference type="AlphaFoldDB" id="A0AA38I9H4"/>
<comment type="similarity">
    <text evidence="3">Belongs to the TO family.</text>
</comment>
<proteinExistence type="inferred from homology"/>
<keyword evidence="6" id="KW-1185">Reference proteome</keyword>
<evidence type="ECO:0000256" key="4">
    <source>
        <dbReference type="SAM" id="SignalP"/>
    </source>
</evidence>
<comment type="caution">
    <text evidence="5">The sequence shown here is derived from an EMBL/GenBank/DDBJ whole genome shotgun (WGS) entry which is preliminary data.</text>
</comment>
<dbReference type="PANTHER" id="PTHR11008">
    <property type="entry name" value="PROTEIN TAKEOUT-LIKE PROTEIN"/>
    <property type="match status" value="1"/>
</dbReference>
<dbReference type="PANTHER" id="PTHR11008:SF32">
    <property type="entry name" value="CIRCADIAN CLOCK-CONTROLLED PROTEIN DAYWAKE-RELATED"/>
    <property type="match status" value="1"/>
</dbReference>
<evidence type="ECO:0000256" key="3">
    <source>
        <dbReference type="ARBA" id="ARBA00060902"/>
    </source>
</evidence>
<dbReference type="GO" id="GO:0007623">
    <property type="term" value="P:circadian rhythm"/>
    <property type="evidence" value="ECO:0007669"/>
    <property type="project" value="UniProtKB-ARBA"/>
</dbReference>
<gene>
    <name evidence="5" type="ORF">Zmor_017309</name>
</gene>
<dbReference type="InterPro" id="IPR038606">
    <property type="entry name" value="To_sf"/>
</dbReference>
<keyword evidence="1 4" id="KW-0732">Signal</keyword>
<sequence length="246" mass="28034">MNYLVKIVIWTTLVATALGAKLPPGFKKCNLKQISSQDCLPKAIESAIKQMNRPIKKLGVLGLQPLVIPSLIIDAGSQFLVAQQIYKDMKLSGFNETSCSKAEFDYKNKTLNLECVVPNFRMDFHYEVHGKVMMVTIYGNGTGWLLFHNNELGLSFKFGEYEKKGNTYFNILSQQLRMQPTDIDFDLQNLFDGDEESTLRMKKILKENALDIYNEVRAGYEEAYGKVFAYVFEKILEKVPVPEIFG</sequence>
<protein>
    <submittedName>
        <fullName evidence="5">Uncharacterized protein</fullName>
    </submittedName>
</protein>
<organism evidence="5 6">
    <name type="scientific">Zophobas morio</name>
    <dbReference type="NCBI Taxonomy" id="2755281"/>
    <lineage>
        <taxon>Eukaryota</taxon>
        <taxon>Metazoa</taxon>
        <taxon>Ecdysozoa</taxon>
        <taxon>Arthropoda</taxon>
        <taxon>Hexapoda</taxon>
        <taxon>Insecta</taxon>
        <taxon>Pterygota</taxon>
        <taxon>Neoptera</taxon>
        <taxon>Endopterygota</taxon>
        <taxon>Coleoptera</taxon>
        <taxon>Polyphaga</taxon>
        <taxon>Cucujiformia</taxon>
        <taxon>Tenebrionidae</taxon>
        <taxon>Zophobas</taxon>
    </lineage>
</organism>
<evidence type="ECO:0000256" key="2">
    <source>
        <dbReference type="ARBA" id="ARBA00023108"/>
    </source>
</evidence>
<dbReference type="Pfam" id="PF06585">
    <property type="entry name" value="JHBP"/>
    <property type="match status" value="1"/>
</dbReference>
<dbReference type="InterPro" id="IPR010562">
    <property type="entry name" value="Haemolymph_juvenile_hormone-bd"/>
</dbReference>
<evidence type="ECO:0000256" key="1">
    <source>
        <dbReference type="ARBA" id="ARBA00022729"/>
    </source>
</evidence>
<accession>A0AA38I9H4</accession>
<reference evidence="5" key="1">
    <citation type="journal article" date="2023" name="G3 (Bethesda)">
        <title>Whole genome assemblies of Zophobas morio and Tenebrio molitor.</title>
        <authorList>
            <person name="Kaur S."/>
            <person name="Stinson S.A."/>
            <person name="diCenzo G.C."/>
        </authorList>
    </citation>
    <scope>NUCLEOTIDE SEQUENCE</scope>
    <source>
        <strain evidence="5">QUZm001</strain>
    </source>
</reference>
<dbReference type="Gene3D" id="3.15.10.30">
    <property type="entry name" value="Haemolymph juvenile hormone binding protein"/>
    <property type="match status" value="1"/>
</dbReference>
<name>A0AA38I9H4_9CUCU</name>
<keyword evidence="2" id="KW-0090">Biological rhythms</keyword>
<dbReference type="EMBL" id="JALNTZ010000005">
    <property type="protein sequence ID" value="KAJ3651259.1"/>
    <property type="molecule type" value="Genomic_DNA"/>
</dbReference>
<dbReference type="GO" id="GO:0005615">
    <property type="term" value="C:extracellular space"/>
    <property type="evidence" value="ECO:0007669"/>
    <property type="project" value="TreeGrafter"/>
</dbReference>
<feature type="signal peptide" evidence="4">
    <location>
        <begin position="1"/>
        <end position="19"/>
    </location>
</feature>
<feature type="chain" id="PRO_5041301658" evidence="4">
    <location>
        <begin position="20"/>
        <end position="246"/>
    </location>
</feature>
<dbReference type="SMART" id="SM00700">
    <property type="entry name" value="JHBP"/>
    <property type="match status" value="1"/>
</dbReference>